<dbReference type="PANTHER" id="PTHR47534:SF3">
    <property type="entry name" value="ALCOHOL DEHYDROGENASE-LIKE C-TERMINAL DOMAIN-CONTAINING PROTEIN"/>
    <property type="match status" value="1"/>
</dbReference>
<dbReference type="InterPro" id="IPR052228">
    <property type="entry name" value="Sec_Metab_Biosynth_Oxidored"/>
</dbReference>
<protein>
    <submittedName>
        <fullName evidence="2">Uncharacterized protein</fullName>
    </submittedName>
</protein>
<proteinExistence type="predicted"/>
<dbReference type="GeneID" id="70249348"/>
<accession>A0AAD4KQ82</accession>
<evidence type="ECO:0000313" key="3">
    <source>
        <dbReference type="Proteomes" id="UP001201262"/>
    </source>
</evidence>
<dbReference type="Gene3D" id="3.40.50.720">
    <property type="entry name" value="NAD(P)-binding Rossmann-like Domain"/>
    <property type="match status" value="1"/>
</dbReference>
<name>A0AAD4KQ82_9EURO</name>
<dbReference type="SUPFAM" id="SSF51735">
    <property type="entry name" value="NAD(P)-binding Rossmann-fold domains"/>
    <property type="match status" value="1"/>
</dbReference>
<comment type="caution">
    <text evidence="2">The sequence shown here is derived from an EMBL/GenBank/DDBJ whole genome shotgun (WGS) entry which is preliminary data.</text>
</comment>
<dbReference type="RefSeq" id="XP_046072583.1">
    <property type="nucleotide sequence ID" value="XM_046219061.1"/>
</dbReference>
<keyword evidence="1" id="KW-0560">Oxidoreductase</keyword>
<reference evidence="2" key="1">
    <citation type="submission" date="2021-12" db="EMBL/GenBank/DDBJ databases">
        <title>Convergent genome expansion in fungi linked to evolution of root-endophyte symbiosis.</title>
        <authorList>
            <consortium name="DOE Joint Genome Institute"/>
            <person name="Ke Y.-H."/>
            <person name="Bonito G."/>
            <person name="Liao H.-L."/>
            <person name="Looney B."/>
            <person name="Rojas-Flechas A."/>
            <person name="Nash J."/>
            <person name="Hameed K."/>
            <person name="Schadt C."/>
            <person name="Martin F."/>
            <person name="Crous P.W."/>
            <person name="Miettinen O."/>
            <person name="Magnuson J.K."/>
            <person name="Labbe J."/>
            <person name="Jacobson D."/>
            <person name="Doktycz M.J."/>
            <person name="Veneault-Fourrey C."/>
            <person name="Kuo A."/>
            <person name="Mondo S."/>
            <person name="Calhoun S."/>
            <person name="Riley R."/>
            <person name="Ohm R."/>
            <person name="LaButti K."/>
            <person name="Andreopoulos B."/>
            <person name="Pangilinan J."/>
            <person name="Nolan M."/>
            <person name="Tritt A."/>
            <person name="Clum A."/>
            <person name="Lipzen A."/>
            <person name="Daum C."/>
            <person name="Barry K."/>
            <person name="Grigoriev I.V."/>
            <person name="Vilgalys R."/>
        </authorList>
    </citation>
    <scope>NUCLEOTIDE SEQUENCE</scope>
    <source>
        <strain evidence="2">PMI_201</strain>
    </source>
</reference>
<dbReference type="AlphaFoldDB" id="A0AAD4KQ82"/>
<evidence type="ECO:0000256" key="1">
    <source>
        <dbReference type="ARBA" id="ARBA00023002"/>
    </source>
</evidence>
<dbReference type="InterPro" id="IPR036291">
    <property type="entry name" value="NAD(P)-bd_dom_sf"/>
</dbReference>
<organism evidence="2 3">
    <name type="scientific">Talaromyces proteolyticus</name>
    <dbReference type="NCBI Taxonomy" id="1131652"/>
    <lineage>
        <taxon>Eukaryota</taxon>
        <taxon>Fungi</taxon>
        <taxon>Dikarya</taxon>
        <taxon>Ascomycota</taxon>
        <taxon>Pezizomycotina</taxon>
        <taxon>Eurotiomycetes</taxon>
        <taxon>Eurotiomycetidae</taxon>
        <taxon>Eurotiales</taxon>
        <taxon>Trichocomaceae</taxon>
        <taxon>Talaromyces</taxon>
        <taxon>Talaromyces sect. Bacilispori</taxon>
    </lineage>
</organism>
<evidence type="ECO:0000313" key="2">
    <source>
        <dbReference type="EMBL" id="KAH8697882.1"/>
    </source>
</evidence>
<dbReference type="EMBL" id="JAJTJA010000006">
    <property type="protein sequence ID" value="KAH8697882.1"/>
    <property type="molecule type" value="Genomic_DNA"/>
</dbReference>
<dbReference type="GO" id="GO:0016491">
    <property type="term" value="F:oxidoreductase activity"/>
    <property type="evidence" value="ECO:0007669"/>
    <property type="project" value="UniProtKB-KW"/>
</dbReference>
<dbReference type="Proteomes" id="UP001201262">
    <property type="component" value="Unassembled WGS sequence"/>
</dbReference>
<gene>
    <name evidence="2" type="ORF">BGW36DRAFT_407813</name>
</gene>
<keyword evidence="3" id="KW-1185">Reference proteome</keyword>
<sequence length="354" mass="39102">MVKLDVVHSANAALVQSQPLVAVFFGGTGGIGSYTLRALANAEAKSGGKGVRAYVVGRKPQAAEEILSACRKICPQGQFRFVQADDLSLIQGVDKVCAEIIELEEKEGQDARIDYLMLSQGGAIFLPRKDTKEGIDVTMSLLYYSRMRVILRLLPLLLKSNLPPRVVSVYAAGMEEKLFPDDLSLRDLKRYNYNQARSHMVYMHTLFMEALEQQNAGKIGLVHIFPGLVLGPGFQNPELPSWFRFIWRFIFVPLFGKMLTVPTEESGARMLSLASPRYAPKGGADFKKDEGIGGLATGTDGTPGSGVYALSWEGESNIKLKAYEKFNKDEMRKKVYDHTMNAFEVTAQGGVFTE</sequence>
<dbReference type="PANTHER" id="PTHR47534">
    <property type="entry name" value="YALI0E05731P"/>
    <property type="match status" value="1"/>
</dbReference>